<feature type="domain" description="Bacterial type II secretion system protein E" evidence="3">
    <location>
        <begin position="84"/>
        <end position="360"/>
    </location>
</feature>
<dbReference type="InterPro" id="IPR027417">
    <property type="entry name" value="P-loop_NTPase"/>
</dbReference>
<dbReference type="PANTHER" id="PTHR30486">
    <property type="entry name" value="TWITCHING MOTILITY PROTEIN PILT"/>
    <property type="match status" value="1"/>
</dbReference>
<gene>
    <name evidence="4" type="ORF">NFG58_02105</name>
</gene>
<sequence length="426" mass="46469">MHFRQKRVQETEPQSAPVVGPGLVSELHQLVIERLEDDSRGLLDDPLQLRQRVRELIEETLRLRGYARSDECLERLVEGVCRELNGFGPLEPLLADDGISDILINGHSQVFIERGGRLEPCAVNFLDDDHVLRVVRRMLAPLGKRLDESSPMVDARLADGSRVNAIIAPLSLNGPSVSIRKFRREALGADDLVAMGSVPPNLMTFLSRAVEERCNVLISGGTGAGKTTLLNVLSGAIPASQRVVTIEDSAELQLASHHVVRLETRAPNIEGEGEVGASALVKNALRMRPDRVLLGESRGDEVLDMLQAMNTGHQGSMSTVHANSAGDAVVRLEMMVRMSRFQGTDALVRQIITTALDLIVHVERGSDGKRRVAEVLRVGGLQRGEVQLEPLYRAVGGAEPSLQPPGDDDSPIGWRRLLSSLQEPSP</sequence>
<protein>
    <submittedName>
        <fullName evidence="4">CpaF family protein</fullName>
    </submittedName>
</protein>
<evidence type="ECO:0000256" key="2">
    <source>
        <dbReference type="SAM" id="MobiDB-lite"/>
    </source>
</evidence>
<dbReference type="Gene3D" id="3.40.50.300">
    <property type="entry name" value="P-loop containing nucleotide triphosphate hydrolases"/>
    <property type="match status" value="1"/>
</dbReference>
<dbReference type="InterPro" id="IPR050921">
    <property type="entry name" value="T4SS_GSP_E_ATPase"/>
</dbReference>
<organism evidence="4">
    <name type="scientific">Halomonas sp. RT37</name>
    <dbReference type="NCBI Taxonomy" id="2950872"/>
    <lineage>
        <taxon>Bacteria</taxon>
        <taxon>Pseudomonadati</taxon>
        <taxon>Pseudomonadota</taxon>
        <taxon>Gammaproteobacteria</taxon>
        <taxon>Oceanospirillales</taxon>
        <taxon>Halomonadaceae</taxon>
        <taxon>Halomonas</taxon>
    </lineage>
</organism>
<accession>A0AAU7KJH4</accession>
<evidence type="ECO:0000259" key="3">
    <source>
        <dbReference type="Pfam" id="PF00437"/>
    </source>
</evidence>
<reference evidence="4" key="1">
    <citation type="submission" date="2022-06" db="EMBL/GenBank/DDBJ databases">
        <title>A novel DMS-producing enzyme.</title>
        <authorList>
            <person name="Zhang Y."/>
        </authorList>
    </citation>
    <scope>NUCLEOTIDE SEQUENCE</scope>
    <source>
        <strain evidence="4">RT37</strain>
    </source>
</reference>
<evidence type="ECO:0000313" key="4">
    <source>
        <dbReference type="EMBL" id="XBO71534.1"/>
    </source>
</evidence>
<name>A0AAU7KJH4_9GAMM</name>
<dbReference type="Gene3D" id="3.30.450.380">
    <property type="match status" value="1"/>
</dbReference>
<comment type="similarity">
    <text evidence="1">Belongs to the GSP E family.</text>
</comment>
<dbReference type="GO" id="GO:0016887">
    <property type="term" value="F:ATP hydrolysis activity"/>
    <property type="evidence" value="ECO:0007669"/>
    <property type="project" value="InterPro"/>
</dbReference>
<proteinExistence type="inferred from homology"/>
<dbReference type="RefSeq" id="WP_348827501.1">
    <property type="nucleotide sequence ID" value="NZ_CP098827.1"/>
</dbReference>
<evidence type="ECO:0000256" key="1">
    <source>
        <dbReference type="ARBA" id="ARBA00006611"/>
    </source>
</evidence>
<dbReference type="PANTHER" id="PTHR30486:SF15">
    <property type="entry name" value="TYPE II_IV SECRETION SYSTEM ATPASE"/>
    <property type="match status" value="1"/>
</dbReference>
<dbReference type="AlphaFoldDB" id="A0AAU7KJH4"/>
<dbReference type="Pfam" id="PF00437">
    <property type="entry name" value="T2SSE"/>
    <property type="match status" value="1"/>
</dbReference>
<dbReference type="InterPro" id="IPR001482">
    <property type="entry name" value="T2SS/T4SS_dom"/>
</dbReference>
<dbReference type="SUPFAM" id="SSF52540">
    <property type="entry name" value="P-loop containing nucleoside triphosphate hydrolases"/>
    <property type="match status" value="1"/>
</dbReference>
<dbReference type="EMBL" id="CP098827">
    <property type="protein sequence ID" value="XBO71534.1"/>
    <property type="molecule type" value="Genomic_DNA"/>
</dbReference>
<dbReference type="CDD" id="cd01130">
    <property type="entry name" value="VirB11-like_ATPase"/>
    <property type="match status" value="1"/>
</dbReference>
<feature type="region of interest" description="Disordered" evidence="2">
    <location>
        <begin position="396"/>
        <end position="426"/>
    </location>
</feature>